<dbReference type="Pfam" id="PF17728">
    <property type="entry name" value="BsuBI_PstI_RE_N"/>
    <property type="match status" value="1"/>
</dbReference>
<comment type="caution">
    <text evidence="3">The sequence shown here is derived from an EMBL/GenBank/DDBJ whole genome shotgun (WGS) entry which is preliminary data.</text>
</comment>
<evidence type="ECO:0000259" key="1">
    <source>
        <dbReference type="Pfam" id="PF06616"/>
    </source>
</evidence>
<protein>
    <submittedName>
        <fullName evidence="3">Restriction endonuclease</fullName>
    </submittedName>
</protein>
<feature type="domain" description="BsuBI/PstI restriction endonuclease" evidence="1">
    <location>
        <begin position="149"/>
        <end position="298"/>
    </location>
</feature>
<dbReference type="InterPro" id="IPR041963">
    <property type="entry name" value="BsuBI/PstI_C_sf"/>
</dbReference>
<dbReference type="Proteomes" id="UP000622405">
    <property type="component" value="Unassembled WGS sequence"/>
</dbReference>
<reference evidence="3 4" key="1">
    <citation type="journal article" date="2020" name="mSystems">
        <title>Defining Genomic and Predicted Metabolic Features of the Acetobacterium Genus.</title>
        <authorList>
            <person name="Ross D.E."/>
            <person name="Marshall C.W."/>
            <person name="Gulliver D."/>
            <person name="May H.D."/>
            <person name="Norman R.S."/>
        </authorList>
    </citation>
    <scope>NUCLEOTIDE SEQUENCE [LARGE SCALE GENOMIC DNA]</scope>
    <source>
        <strain evidence="3 4">DSM 4132</strain>
    </source>
</reference>
<dbReference type="Pfam" id="PF06616">
    <property type="entry name" value="BsuBI_PstI_RE"/>
    <property type="match status" value="1"/>
</dbReference>
<dbReference type="InterPro" id="IPR041962">
    <property type="entry name" value="BsuBI/PstI_N_sf"/>
</dbReference>
<dbReference type="EMBL" id="WJBE01000006">
    <property type="protein sequence ID" value="MBC3899783.1"/>
    <property type="molecule type" value="Genomic_DNA"/>
</dbReference>
<dbReference type="RefSeq" id="WP_186894186.1">
    <property type="nucleotide sequence ID" value="NZ_WJBE01000006.1"/>
</dbReference>
<evidence type="ECO:0000313" key="4">
    <source>
        <dbReference type="Proteomes" id="UP000622405"/>
    </source>
</evidence>
<keyword evidence="3" id="KW-0378">Hydrolase</keyword>
<keyword evidence="4" id="KW-1185">Reference proteome</keyword>
<dbReference type="Gene3D" id="3.40.1350.80">
    <property type="match status" value="1"/>
</dbReference>
<dbReference type="InterPro" id="IPR041454">
    <property type="entry name" value="BsuBI/PstI_N"/>
</dbReference>
<dbReference type="GO" id="GO:0004519">
    <property type="term" value="F:endonuclease activity"/>
    <property type="evidence" value="ECO:0007669"/>
    <property type="project" value="UniProtKB-KW"/>
</dbReference>
<evidence type="ECO:0000259" key="2">
    <source>
        <dbReference type="Pfam" id="PF17728"/>
    </source>
</evidence>
<sequence length="308" mass="35773">MAKIEESKKILAEIGMPTRQQSDLCSYVLLALLKLDEYESWKNSSNEWIRIHDIIIYLREAYGVIYAENSRETIRKQALHHFRNAALIEDNGKSTNSPNYRYRITSETLELLASFGTELWNENMKSFKNHHSTLIDIYASKKRMIMQSVTINGRDFEFSPGKHNELQKAIIEEFAPRFAPGSECLYVGDTTEKDLVKNTEKLKSLGFTITLHDKMPDIVLYLAEKEWLYFIESVTSVGPMEPKRIKEIDEMTTDVKAGKIFVTAFIDFKTFKKFSDTLAWETEVWISEMPDHMIHLNGDKFLGPHKLR</sequence>
<name>A0ABR6YX63_9FIRM</name>
<dbReference type="InterPro" id="IPR009528">
    <property type="entry name" value="Restrct_endonuc_II_BsuBI_C"/>
</dbReference>
<evidence type="ECO:0000313" key="3">
    <source>
        <dbReference type="EMBL" id="MBC3899783.1"/>
    </source>
</evidence>
<proteinExistence type="predicted"/>
<accession>A0ABR6YX63</accession>
<gene>
    <name evidence="3" type="ORF">GH811_09155</name>
</gene>
<keyword evidence="3" id="KW-0540">Nuclease</keyword>
<dbReference type="Gene3D" id="1.10.10.1820">
    <property type="entry name" value="BsuBI/PstI restriction endonuclease-like"/>
    <property type="match status" value="1"/>
</dbReference>
<organism evidence="3 4">
    <name type="scientific">Acetobacterium malicum</name>
    <dbReference type="NCBI Taxonomy" id="52692"/>
    <lineage>
        <taxon>Bacteria</taxon>
        <taxon>Bacillati</taxon>
        <taxon>Bacillota</taxon>
        <taxon>Clostridia</taxon>
        <taxon>Eubacteriales</taxon>
        <taxon>Eubacteriaceae</taxon>
        <taxon>Acetobacterium</taxon>
    </lineage>
</organism>
<feature type="domain" description="BsuBI/PstI restriction endonuclease HTH" evidence="2">
    <location>
        <begin position="2"/>
        <end position="135"/>
    </location>
</feature>
<keyword evidence="3" id="KW-0255">Endonuclease</keyword>